<evidence type="ECO:0000256" key="1">
    <source>
        <dbReference type="SAM" id="Coils"/>
    </source>
</evidence>
<feature type="compositionally biased region" description="Low complexity" evidence="2">
    <location>
        <begin position="609"/>
        <end position="625"/>
    </location>
</feature>
<gene>
    <name evidence="3" type="ORF">B0H65DRAFT_413712</name>
</gene>
<name>A0AAE0JQ23_9PEZI</name>
<feature type="region of interest" description="Disordered" evidence="2">
    <location>
        <begin position="3044"/>
        <end position="3068"/>
    </location>
</feature>
<evidence type="ECO:0000313" key="4">
    <source>
        <dbReference type="Proteomes" id="UP001278500"/>
    </source>
</evidence>
<accession>A0AAE0JQ23</accession>
<feature type="region of interest" description="Disordered" evidence="2">
    <location>
        <begin position="64"/>
        <end position="96"/>
    </location>
</feature>
<feature type="compositionally biased region" description="Polar residues" evidence="2">
    <location>
        <begin position="1199"/>
        <end position="1208"/>
    </location>
</feature>
<feature type="compositionally biased region" description="Low complexity" evidence="2">
    <location>
        <begin position="2834"/>
        <end position="2844"/>
    </location>
</feature>
<reference evidence="3" key="2">
    <citation type="submission" date="2023-06" db="EMBL/GenBank/DDBJ databases">
        <authorList>
            <consortium name="Lawrence Berkeley National Laboratory"/>
            <person name="Haridas S."/>
            <person name="Hensen N."/>
            <person name="Bonometti L."/>
            <person name="Westerberg I."/>
            <person name="Brannstrom I.O."/>
            <person name="Guillou S."/>
            <person name="Cros-Aarteil S."/>
            <person name="Calhoun S."/>
            <person name="Kuo A."/>
            <person name="Mondo S."/>
            <person name="Pangilinan J."/>
            <person name="Riley R."/>
            <person name="Labutti K."/>
            <person name="Andreopoulos B."/>
            <person name="Lipzen A."/>
            <person name="Chen C."/>
            <person name="Yanf M."/>
            <person name="Daum C."/>
            <person name="Ng V."/>
            <person name="Clum A."/>
            <person name="Steindorff A."/>
            <person name="Ohm R."/>
            <person name="Martin F."/>
            <person name="Silar P."/>
            <person name="Natvig D."/>
            <person name="Lalanne C."/>
            <person name="Gautier V."/>
            <person name="Ament-Velasquez S.L."/>
            <person name="Kruys A."/>
            <person name="Hutchinson M.I."/>
            <person name="Powell A.J."/>
            <person name="Barry K."/>
            <person name="Miller A.N."/>
            <person name="Grigoriev I.V."/>
            <person name="Debuchy R."/>
            <person name="Gladieux P."/>
            <person name="Thoren M.H."/>
            <person name="Johannesson H."/>
        </authorList>
    </citation>
    <scope>NUCLEOTIDE SEQUENCE</scope>
    <source>
        <strain evidence="3">CBS 560.94</strain>
    </source>
</reference>
<feature type="region of interest" description="Disordered" evidence="2">
    <location>
        <begin position="1882"/>
        <end position="2183"/>
    </location>
</feature>
<evidence type="ECO:0008006" key="5">
    <source>
        <dbReference type="Google" id="ProtNLM"/>
    </source>
</evidence>
<feature type="compositionally biased region" description="Basic and acidic residues" evidence="2">
    <location>
        <begin position="1405"/>
        <end position="1417"/>
    </location>
</feature>
<feature type="compositionally biased region" description="Acidic residues" evidence="2">
    <location>
        <begin position="2890"/>
        <end position="2899"/>
    </location>
</feature>
<feature type="compositionally biased region" description="Low complexity" evidence="2">
    <location>
        <begin position="902"/>
        <end position="915"/>
    </location>
</feature>
<feature type="coiled-coil region" evidence="1">
    <location>
        <begin position="2391"/>
        <end position="2518"/>
    </location>
</feature>
<feature type="region of interest" description="Disordered" evidence="2">
    <location>
        <begin position="1092"/>
        <end position="1334"/>
    </location>
</feature>
<protein>
    <recommendedName>
        <fullName evidence="5">Pt repeat family protein</fullName>
    </recommendedName>
</protein>
<feature type="compositionally biased region" description="Basic and acidic residues" evidence="2">
    <location>
        <begin position="1251"/>
        <end position="1264"/>
    </location>
</feature>
<feature type="compositionally biased region" description="Polar residues" evidence="2">
    <location>
        <begin position="1296"/>
        <end position="1305"/>
    </location>
</feature>
<dbReference type="EMBL" id="JAUEPP010000001">
    <property type="protein sequence ID" value="KAK3355679.1"/>
    <property type="molecule type" value="Genomic_DNA"/>
</dbReference>
<dbReference type="Proteomes" id="UP001278500">
    <property type="component" value="Unassembled WGS sequence"/>
</dbReference>
<reference evidence="3" key="1">
    <citation type="journal article" date="2023" name="Mol. Phylogenet. Evol.">
        <title>Genome-scale phylogeny and comparative genomics of the fungal order Sordariales.</title>
        <authorList>
            <person name="Hensen N."/>
            <person name="Bonometti L."/>
            <person name="Westerberg I."/>
            <person name="Brannstrom I.O."/>
            <person name="Guillou S."/>
            <person name="Cros-Aarteil S."/>
            <person name="Calhoun S."/>
            <person name="Haridas S."/>
            <person name="Kuo A."/>
            <person name="Mondo S."/>
            <person name="Pangilinan J."/>
            <person name="Riley R."/>
            <person name="LaButti K."/>
            <person name="Andreopoulos B."/>
            <person name="Lipzen A."/>
            <person name="Chen C."/>
            <person name="Yan M."/>
            <person name="Daum C."/>
            <person name="Ng V."/>
            <person name="Clum A."/>
            <person name="Steindorff A."/>
            <person name="Ohm R.A."/>
            <person name="Martin F."/>
            <person name="Silar P."/>
            <person name="Natvig D.O."/>
            <person name="Lalanne C."/>
            <person name="Gautier V."/>
            <person name="Ament-Velasquez S.L."/>
            <person name="Kruys A."/>
            <person name="Hutchinson M.I."/>
            <person name="Powell A.J."/>
            <person name="Barry K."/>
            <person name="Miller A.N."/>
            <person name="Grigoriev I.V."/>
            <person name="Debuchy R."/>
            <person name="Gladieux P."/>
            <person name="Hiltunen Thoren M."/>
            <person name="Johannesson H."/>
        </authorList>
    </citation>
    <scope>NUCLEOTIDE SEQUENCE</scope>
    <source>
        <strain evidence="3">CBS 560.94</strain>
    </source>
</reference>
<feature type="region of interest" description="Disordered" evidence="2">
    <location>
        <begin position="1568"/>
        <end position="1589"/>
    </location>
</feature>
<feature type="compositionally biased region" description="Basic and acidic residues" evidence="2">
    <location>
        <begin position="2800"/>
        <end position="2810"/>
    </location>
</feature>
<feature type="region of interest" description="Disordered" evidence="2">
    <location>
        <begin position="2930"/>
        <end position="2975"/>
    </location>
</feature>
<feature type="compositionally biased region" description="Basic and acidic residues" evidence="2">
    <location>
        <begin position="671"/>
        <end position="697"/>
    </location>
</feature>
<feature type="compositionally biased region" description="Acidic residues" evidence="2">
    <location>
        <begin position="891"/>
        <end position="901"/>
    </location>
</feature>
<feature type="coiled-coil region" evidence="1">
    <location>
        <begin position="2315"/>
        <end position="2342"/>
    </location>
</feature>
<keyword evidence="4" id="KW-1185">Reference proteome</keyword>
<keyword evidence="1" id="KW-0175">Coiled coil</keyword>
<feature type="compositionally biased region" description="Low complexity" evidence="2">
    <location>
        <begin position="2900"/>
        <end position="2909"/>
    </location>
</feature>
<feature type="region of interest" description="Disordered" evidence="2">
    <location>
        <begin position="1772"/>
        <end position="1814"/>
    </location>
</feature>
<feature type="compositionally biased region" description="Basic and acidic residues" evidence="2">
    <location>
        <begin position="1172"/>
        <end position="1185"/>
    </location>
</feature>
<feature type="compositionally biased region" description="Polar residues" evidence="2">
    <location>
        <begin position="1999"/>
        <end position="2014"/>
    </location>
</feature>
<feature type="region of interest" description="Disordered" evidence="2">
    <location>
        <begin position="546"/>
        <end position="585"/>
    </location>
</feature>
<feature type="compositionally biased region" description="Basic and acidic residues" evidence="2">
    <location>
        <begin position="2142"/>
        <end position="2153"/>
    </location>
</feature>
<feature type="compositionally biased region" description="Basic and acidic residues" evidence="2">
    <location>
        <begin position="1785"/>
        <end position="1795"/>
    </location>
</feature>
<proteinExistence type="predicted"/>
<feature type="compositionally biased region" description="Basic and acidic residues" evidence="2">
    <location>
        <begin position="1127"/>
        <end position="1141"/>
    </location>
</feature>
<sequence>MTLQRVTTLCGNLQMPTASKNKNHMEIQPQPRLDYLKTAAHILDLQFHAAEGMAWWDSSRRSLGASQRSKKQHPAVVEPPAPAPNGPHQKPRHIDTHTVPPHLTMELERALLSPITEEQPVVATLAEATNTGPLVVHVHIQFHDQDLHSVTHSQTYVSSPYFEPTGRICNGLLRRIEHCSEELITRTDPTALDMIKEGTHDRKPLRFELTYRVTRAGWMGEWAVRTYRSYQQRPLTAASAKEVIIASHKTIGMFFRRHDSDFRWLGGSVLDATTETAESSLDIEVAFRHRNPRRLILAFKRVVKVYSKQATPLTAEMGRDLLANGAEAINRSLGLRKQKLEIHAQQCTTMTCQHRDKTALNIDVRISNGMGPSHNNLQRSIRSCLSLFHDSHGEDFVRDVAESLADVTQAVDTQINQTNDFEFTIVELKGMKWSVQEPATFTVNASASHERRDIQAVLDRIQTGIGDVLQGHNTAVRVNARKRGHLVFQEVIQTHEIPGRLKETFQSPEEERSVLTSRLKERIQKDIDMIFKDTCSIDDIALEEEERHSHPIEVPRSPGLSVEWPERQNGPSLEFPPLSAKTSTERVNDNPISFVKRAFSLKRRSTSSLRQSLRSIASSRSSLNSQDDTYSVNIPHIPDIPARPVSPTPATSTKSSKKRFSLGKKISNMFKSKDSKTDSKSDSKNDSKNDTKSESSSKRRFFRSSSSKSTNPAPAAPADPKLMRAHTTMEASGGRTLHRPTRSMTSNPLGSYDATHAARGSVEHPRPFQAATPNLANRHGFASKTFETYLQPTEPRWSVDRLERPVMDTPQLYEDAKEFPHQLLTPGLTTRSTDTPNSFHWLVSPGADAYSTAPSTPALSLGGGSSPRHSLLISPIHVRHPELKDNTSSDFEPESEPEEPEVGTGATAVGTSVAAETEDLEPPEDEVRSIVFAPQNYTTQPEQVADGSDEEAVKPESHDASATAISVEDTTAAPSDLYKTEPEPIISGETLASENRELGTEPAPLSNETAPEESDFPNPDVRPPQPSHETTVSVDARDANSETKSAPDNGAETKIAPVVQNENKVVAPETDYFKDFESLAESKPTADVIGSDINATEANGPGSPVDNPVDDLNGLVAEPAITQSGPEEDKTEHHDDHKIDSQESDVEDVTTSSTEAVAHDVQPTVNQFQSGPEEKAAEPDNHEADAVTSETRLEPPSTDEVSQDLNDNVSEDEDVRAPSADETSPIAELTAQKPEQVQSSPEVEAPEAGEDNIKLPTEDLKQDGSVDFPSDLSKPSVMDHTISEALGEPAEARENMVQTDTSSEESVSEHDKESSELAEDDSISPAEFQTLVEDQEEEDMINTLASLHISNTDKATGAPWTSAVGPASELLESNSQHLDGSALVAHVEIPDLETREPSGVSVPVESKEDVHFDHDTSEIPDEIPSNLKQTDLEFEEKDWPHSPVDSNSFQPSEALDSKSEAIDVSEGPEVAAESPDIQENDRNHIAPEAPLPLEEAPDAQQVQKPEVALPEVDRADEPVAVAVAAVEQTPDAEEDYELSFGTVETVADIDAVEAVDDVQHVEHVEDVGTTFEAPDSQEDEDLEVSATDPDVAAQNVSDYEERDQPFVSTSDVVERGHACDEVYDNWDVDIEEKPHFNERDTEYRDPTFPQFWPNSSSVFIPFAPQEALDNDTELFHPDSMSTNDVPILGVETVEYRDPILPQFRLNDVLETAARSYAVSEAAEEGFEAFEPTKAVSGRVEEKASYRDPTMPQFRPHVLLQPTPIPLVSHDEMTEDSNASQQAVEASKEEISHRGEDETEYRDPTMPQFRPNSSGFVQRPSVYAVMAETDGYEEPPASLIDETSVETLKSSEDDFDYRDPTMPQFRPNSFGVVRRPSVSVVLAETDGYEEPPASLIDETSVETLKPSEDDLDYRDPTMPQFRPDSDAESMPIPSVSDDSVDEQGEQSDVPAEDDSEESSQGDRSAEYRDPSSQGDQSAEYRDPTMPQFKPNWDGPELPHLSQTGAEQPTQNNVELTNVGPIETEKGEDATTEVHAEDTDSPEQLDESTQPEHIATEAPDTEQVRDMQFVEVEPPEHIQPDAAPATESAVDTHSVTEDKEAEVEPSEPANVDSRPLFRPALEQFQENQEEELSQDQYDTLLEPADLRSATEDGKIETGATELVESDSESASEPASESTFERIPTTGEEELYQDQFDALFEPREEHNLRVASDDAALKFPEVSKIGQVEYRDPTMPQFRPNVFLPYRDPTMPQFRPNAVRIISPISVPERVQEPIEELDPDYIVERTMDVLDQLESEERAGLNEEVIEHAIDLCEQVLEQFGAEAEETEDLLEQLETEQTERAKELLEHTIDEHAPEEAEDIPEQIEAEAEQTEGLLEQLDTEQVERTMELFKEAITEHALEETDNALEKIEAEAEQTEELLKELDTEQTERTLEIAQDLEIQHSLEENEKTLEQLDNEAERTEELLEQVDAEQTERVEELLDQLETEKEIEQNEASLEEIDAEAEKNETLLEELDVKQHERAEEILEQQGSQQDVNPTAADESTEEPINPPVAEQAIDIPESFLDEFPEDKEQTAPSAVLPAEAAVAEAAAEVPLAPHELVSAPSTLGRAETGTTEMQDTPQQPTVAVVDEATVSEPSVIQNGQLEHPGIELANLEDEGLEDADMESDVPAVEPTNGPVIVNCDTWVEHTDLGDIVLETPASVVQRVVEEISRHEPILQQVHPEFPNIEHANLEDEGLEDSELQADVTAAEPAAEPPIVVNCDTWIEHADVEDAGVQVQVPGVVSSGGETTMGSIVIPVQSSHEEIPAEKSDTPLAEPTPMSECVAKPDLENLAATESQSEQETSTNEPKIDSDINEDEPLASQVSHEQDADLEEQDTLSEVVDRSLGDAPGAEDTDDSTGDVDTSNTDGSLRVESLDNLIRSAEAVEKKLRELPEAEPATGEDEKAQGEEVTPALEPVEEPLPPAPEAITEETGDFDKIPLAIPTFKQEDVIAEQEMLQNIPAAALPEAAALPDLCLLEEIAPHQPMSAPAISLVIVTKEPSEPAQQLSDIPNPRQAIGISPRGSVDTIRGSDVDEEEAPELYAPPPTAGFFGFHHYHENKWTKVGLLEVLINSTSRRFSLPLQSLLRREHRSDARE</sequence>
<evidence type="ECO:0000256" key="2">
    <source>
        <dbReference type="SAM" id="MobiDB-lite"/>
    </source>
</evidence>
<comment type="caution">
    <text evidence="3">The sequence shown here is derived from an EMBL/GenBank/DDBJ whole genome shotgun (WGS) entry which is preliminary data.</text>
</comment>
<feature type="region of interest" description="Disordered" evidence="2">
    <location>
        <begin position="1394"/>
        <end position="1514"/>
    </location>
</feature>
<feature type="region of interest" description="Disordered" evidence="2">
    <location>
        <begin position="878"/>
        <end position="1062"/>
    </location>
</feature>
<dbReference type="GeneID" id="87861015"/>
<feature type="region of interest" description="Disordered" evidence="2">
    <location>
        <begin position="609"/>
        <end position="754"/>
    </location>
</feature>
<feature type="compositionally biased region" description="Basic and acidic residues" evidence="2">
    <location>
        <begin position="2021"/>
        <end position="2036"/>
    </location>
</feature>
<organism evidence="3 4">
    <name type="scientific">Neurospora tetraspora</name>
    <dbReference type="NCBI Taxonomy" id="94610"/>
    <lineage>
        <taxon>Eukaryota</taxon>
        <taxon>Fungi</taxon>
        <taxon>Dikarya</taxon>
        <taxon>Ascomycota</taxon>
        <taxon>Pezizomycotina</taxon>
        <taxon>Sordariomycetes</taxon>
        <taxon>Sordariomycetidae</taxon>
        <taxon>Sordariales</taxon>
        <taxon>Sordariaceae</taxon>
        <taxon>Neurospora</taxon>
    </lineage>
</organism>
<dbReference type="RefSeq" id="XP_062687057.1">
    <property type="nucleotide sequence ID" value="XM_062823861.1"/>
</dbReference>
<feature type="region of interest" description="Disordered" evidence="2">
    <location>
        <begin position="2524"/>
        <end position="2546"/>
    </location>
</feature>
<feature type="compositionally biased region" description="Acidic residues" evidence="2">
    <location>
        <begin position="1937"/>
        <end position="1958"/>
    </location>
</feature>
<feature type="region of interest" description="Disordered" evidence="2">
    <location>
        <begin position="2832"/>
        <end position="2915"/>
    </location>
</feature>
<feature type="region of interest" description="Disordered" evidence="2">
    <location>
        <begin position="2796"/>
        <end position="2820"/>
    </location>
</feature>
<evidence type="ECO:0000313" key="3">
    <source>
        <dbReference type="EMBL" id="KAK3355679.1"/>
    </source>
</evidence>